<evidence type="ECO:0000256" key="2">
    <source>
        <dbReference type="SAM" id="MobiDB-lite"/>
    </source>
</evidence>
<evidence type="ECO:0000313" key="4">
    <source>
        <dbReference type="Proteomes" id="UP001501072"/>
    </source>
</evidence>
<reference evidence="3 4" key="1">
    <citation type="journal article" date="2019" name="Int. J. Syst. Evol. Microbiol.">
        <title>The Global Catalogue of Microorganisms (GCM) 10K type strain sequencing project: providing services to taxonomists for standard genome sequencing and annotation.</title>
        <authorList>
            <consortium name="The Broad Institute Genomics Platform"/>
            <consortium name="The Broad Institute Genome Sequencing Center for Infectious Disease"/>
            <person name="Wu L."/>
            <person name="Ma J."/>
        </authorList>
    </citation>
    <scope>NUCLEOTIDE SEQUENCE [LARGE SCALE GENOMIC DNA]</scope>
    <source>
        <strain evidence="3 4">JCM 11269</strain>
    </source>
</reference>
<feature type="zinc finger region" description="dksA C4-type" evidence="1">
    <location>
        <begin position="226"/>
        <end position="250"/>
    </location>
</feature>
<dbReference type="InterPro" id="IPR037187">
    <property type="entry name" value="DnaK_N"/>
</dbReference>
<dbReference type="SUPFAM" id="SSF109635">
    <property type="entry name" value="DnaK suppressor protein DksA, alpha-hairpin domain"/>
    <property type="match status" value="1"/>
</dbReference>
<evidence type="ECO:0008006" key="5">
    <source>
        <dbReference type="Google" id="ProtNLM"/>
    </source>
</evidence>
<evidence type="ECO:0000256" key="1">
    <source>
        <dbReference type="PROSITE-ProRule" id="PRU00510"/>
    </source>
</evidence>
<proteinExistence type="predicted"/>
<feature type="region of interest" description="Disordered" evidence="2">
    <location>
        <begin position="70"/>
        <end position="131"/>
    </location>
</feature>
<dbReference type="PROSITE" id="PS51128">
    <property type="entry name" value="ZF_DKSA_2"/>
    <property type="match status" value="1"/>
</dbReference>
<dbReference type="PANTHER" id="PTHR33823">
    <property type="entry name" value="RNA POLYMERASE-BINDING TRANSCRIPTION FACTOR DKSA-RELATED"/>
    <property type="match status" value="1"/>
</dbReference>
<dbReference type="Proteomes" id="UP001501072">
    <property type="component" value="Unassembled WGS sequence"/>
</dbReference>
<name>A0ABN1T596_9ACTN</name>
<sequence>MSLDAARTAPRLERAAAEEARRRLEHARGTRLVQLEALGETGQAADDHLMSSQREAIERVLQEIDDLRDLPGLRQADPRGAPGDPAVHGPLRPLPAPYRLTSLPRPLLRRPSFVRHPSGTFPPRPVSRPAQGGEVVNNQVIDDRDTHLTPEDLALLRENLVEQRSFRQEQLRQISDATTSRADAELQERAASQREVRVKLAACARMVLADVEAALARMDDGSYGICPRCRGPVERERLLIVPQARYCGPCRQGGGADR</sequence>
<feature type="compositionally biased region" description="Low complexity" evidence="2">
    <location>
        <begin position="97"/>
        <end position="111"/>
    </location>
</feature>
<protein>
    <recommendedName>
        <fullName evidence="5">DksA C4-type domain-containing protein</fullName>
    </recommendedName>
</protein>
<dbReference type="PANTHER" id="PTHR33823:SF4">
    <property type="entry name" value="GENERAL STRESS PROTEIN 16O"/>
    <property type="match status" value="1"/>
</dbReference>
<comment type="caution">
    <text evidence="3">The sequence shown here is derived from an EMBL/GenBank/DDBJ whole genome shotgun (WGS) entry which is preliminary data.</text>
</comment>
<dbReference type="Gene3D" id="1.20.120.910">
    <property type="entry name" value="DksA, coiled-coil domain"/>
    <property type="match status" value="1"/>
</dbReference>
<accession>A0ABN1T596</accession>
<organism evidence="3 4">
    <name type="scientific">Streptomyces thermogriseus</name>
    <dbReference type="NCBI Taxonomy" id="75292"/>
    <lineage>
        <taxon>Bacteria</taxon>
        <taxon>Bacillati</taxon>
        <taxon>Actinomycetota</taxon>
        <taxon>Actinomycetes</taxon>
        <taxon>Kitasatosporales</taxon>
        <taxon>Streptomycetaceae</taxon>
        <taxon>Streptomyces</taxon>
    </lineage>
</organism>
<dbReference type="EMBL" id="BAAAHU010000068">
    <property type="protein sequence ID" value="GAA1015680.1"/>
    <property type="molecule type" value="Genomic_DNA"/>
</dbReference>
<keyword evidence="4" id="KW-1185">Reference proteome</keyword>
<gene>
    <name evidence="3" type="ORF">GCM10009564_48850</name>
</gene>
<evidence type="ECO:0000313" key="3">
    <source>
        <dbReference type="EMBL" id="GAA1015680.1"/>
    </source>
</evidence>